<organism evidence="2 3">
    <name type="scientific">Corynebacterium cystitidis DSM 20524</name>
    <dbReference type="NCBI Taxonomy" id="1121357"/>
    <lineage>
        <taxon>Bacteria</taxon>
        <taxon>Bacillati</taxon>
        <taxon>Actinomycetota</taxon>
        <taxon>Actinomycetes</taxon>
        <taxon>Mycobacteriales</taxon>
        <taxon>Corynebacteriaceae</taxon>
        <taxon>Corynebacterium</taxon>
    </lineage>
</organism>
<evidence type="ECO:0000313" key="2">
    <source>
        <dbReference type="EMBL" id="SER61686.1"/>
    </source>
</evidence>
<dbReference type="Gene3D" id="3.40.50.300">
    <property type="entry name" value="P-loop containing nucleotide triphosphate hydrolases"/>
    <property type="match status" value="1"/>
</dbReference>
<protein>
    <recommendedName>
        <fullName evidence="1">AAA+ ATPase domain-containing protein</fullName>
    </recommendedName>
</protein>
<dbReference type="AlphaFoldDB" id="A0A1H9QME6"/>
<dbReference type="SUPFAM" id="SSF52540">
    <property type="entry name" value="P-loop containing nucleoside triphosphate hydrolases"/>
    <property type="match status" value="2"/>
</dbReference>
<dbReference type="Pfam" id="PF09848">
    <property type="entry name" value="SLFN-g3_helicase"/>
    <property type="match status" value="1"/>
</dbReference>
<proteinExistence type="predicted"/>
<accession>A0A1H9QME6</accession>
<gene>
    <name evidence="2" type="ORF">SAMN05661109_00606</name>
</gene>
<dbReference type="InterPro" id="IPR018647">
    <property type="entry name" value="SLFN_3-like_DNA/RNA_helicase"/>
</dbReference>
<reference evidence="3" key="1">
    <citation type="submission" date="2016-10" db="EMBL/GenBank/DDBJ databases">
        <authorList>
            <person name="Varghese N."/>
            <person name="Submissions S."/>
        </authorList>
    </citation>
    <scope>NUCLEOTIDE SEQUENCE [LARGE SCALE GENOMIC DNA]</scope>
    <source>
        <strain evidence="3">DSM 20524</strain>
    </source>
</reference>
<dbReference type="InterPro" id="IPR003593">
    <property type="entry name" value="AAA+_ATPase"/>
</dbReference>
<evidence type="ECO:0000259" key="1">
    <source>
        <dbReference type="SMART" id="SM00382"/>
    </source>
</evidence>
<keyword evidence="3" id="KW-1185">Reference proteome</keyword>
<feature type="domain" description="AAA+ ATPase" evidence="1">
    <location>
        <begin position="261"/>
        <end position="457"/>
    </location>
</feature>
<dbReference type="EMBL" id="FOGQ01000002">
    <property type="protein sequence ID" value="SER61686.1"/>
    <property type="molecule type" value="Genomic_DNA"/>
</dbReference>
<dbReference type="SMART" id="SM00382">
    <property type="entry name" value="AAA"/>
    <property type="match status" value="1"/>
</dbReference>
<dbReference type="InterPro" id="IPR027417">
    <property type="entry name" value="P-loop_NTPase"/>
</dbReference>
<evidence type="ECO:0000313" key="3">
    <source>
        <dbReference type="Proteomes" id="UP000198929"/>
    </source>
</evidence>
<sequence length="625" mass="69704">MTLLRMTGDELFSSCVDADSLVTKMVRQMANDLHYVAGESEQRSWASSIPLIAADIKAAGLENVDVLLEYSLPLTSHRADLVLAGSNPDTGDPSFVILELKQWSQASLFEEDPNLVLVPGLPTPRTHPLRQVDGYREYLLNFLGVLEGRDAWVSGVAYLHNVLNQNDVEEILAPDFESNSRIFLGSSRRELRDFLREKLSPQRSTGTADLLLGSSVKPAQKLMTVAADEVRRREQFTLLDNQQAAVDLVHHEVHRAAHSNQKRIVIVSGGPGTGKSVIALSLLGELAREGHGVLHATGSRSFTQTLRKVAGHRSKSVQSLFKYFNNFTQAEPSSVDVLVADEAHRIRESSNHRFTRADLRSDRRQIDELVSVARVPVFLLDQNQVVRQGEMGSVEEIQSYADSKGLDTVVVELGEQFRCGGSQAYIDWAEQILGLADADPRSAVLPANDDFIVEVVDSPWTLESQLRDKLNEGYSARMVAGFCWPWSDADRKNKTLYPDVQIGDWKRPWNSREDRRLGDAPPSALWATAEGGFGQVGCVYTAQGFEFDWVGVILGPDLVWRDGQFVSVRQNNKDPHFRSTKKISDEEFDGLLRHIYKVLLTRGMIGTLIYSPDEETRGALRRLLA</sequence>
<name>A0A1H9QME6_9CORY</name>
<dbReference type="Proteomes" id="UP000198929">
    <property type="component" value="Unassembled WGS sequence"/>
</dbReference>